<evidence type="ECO:0000256" key="7">
    <source>
        <dbReference type="ARBA" id="ARBA00022848"/>
    </source>
</evidence>
<proteinExistence type="inferred from homology"/>
<sequence length="300" mass="32474">MTPSSNRFDVLIVGAGVAGCALAHGLATITASSRSKPLKIGLLERSFAEPDRIVGELLQPGGCAALRKLGMEDCLDNIGAVPVRGYCVVNDGKQVHIPYPDGHEGRSFHHGRFIMSLRKKACEAPGVMPIEATVSSLITADGSNRIHGVCATRKGSDSDEKENFFAPLVLVADGCFSNFRAEVMGEAFQKPVTRSYFVGTILKDVNLPIDKHGTVALVRGSGPVLLYQIGEHDTRILIDVKAPLPSDLKEYVLDKVVPELPENLQQAIVEALERERLRRMPNSFLPPVEQGVNSQKRGLS</sequence>
<dbReference type="PROSITE" id="PS51257">
    <property type="entry name" value="PROKAR_LIPOPROTEIN"/>
    <property type="match status" value="1"/>
</dbReference>
<evidence type="ECO:0000256" key="4">
    <source>
        <dbReference type="ARBA" id="ARBA00012312"/>
    </source>
</evidence>
<keyword evidence="10" id="KW-0256">Endoplasmic reticulum</keyword>
<comment type="subcellular location">
    <subcellularLocation>
        <location evidence="10">Endoplasmic reticulum membrane</location>
        <topology evidence="10">Multi-pass membrane protein</topology>
    </subcellularLocation>
    <subcellularLocation>
        <location evidence="2">Microsome membrane</location>
        <topology evidence="2">Multi-pass membrane protein</topology>
    </subcellularLocation>
</comment>
<dbReference type="GO" id="GO:0050660">
    <property type="term" value="F:flavin adenine dinucleotide binding"/>
    <property type="evidence" value="ECO:0007669"/>
    <property type="project" value="UniProtKB-UniRule"/>
</dbReference>
<comment type="cofactor">
    <cofactor evidence="1 10">
        <name>FAD</name>
        <dbReference type="ChEBI" id="CHEBI:57692"/>
    </cofactor>
</comment>
<dbReference type="GO" id="GO:0005789">
    <property type="term" value="C:endoplasmic reticulum membrane"/>
    <property type="evidence" value="ECO:0007669"/>
    <property type="project" value="UniProtKB-SubCell"/>
</dbReference>
<evidence type="ECO:0000256" key="10">
    <source>
        <dbReference type="RuleBase" id="RU367121"/>
    </source>
</evidence>
<evidence type="ECO:0000256" key="8">
    <source>
        <dbReference type="ARBA" id="ARBA00023002"/>
    </source>
</evidence>
<evidence type="ECO:0000256" key="2">
    <source>
        <dbReference type="ARBA" id="ARBA00004154"/>
    </source>
</evidence>
<dbReference type="Pfam" id="PF08491">
    <property type="entry name" value="SE"/>
    <property type="match status" value="1"/>
</dbReference>
<evidence type="ECO:0000256" key="6">
    <source>
        <dbReference type="ARBA" id="ARBA00022827"/>
    </source>
</evidence>
<dbReference type="InterPro" id="IPR036188">
    <property type="entry name" value="FAD/NAD-bd_sf"/>
</dbReference>
<dbReference type="PANTHER" id="PTHR10835:SF0">
    <property type="entry name" value="SQUALENE MONOOXYGENASE"/>
    <property type="match status" value="1"/>
</dbReference>
<evidence type="ECO:0000256" key="5">
    <source>
        <dbReference type="ARBA" id="ARBA00022630"/>
    </source>
</evidence>
<organism evidence="12 13">
    <name type="scientific">Pyrrhoderma noxium</name>
    <dbReference type="NCBI Taxonomy" id="2282107"/>
    <lineage>
        <taxon>Eukaryota</taxon>
        <taxon>Fungi</taxon>
        <taxon>Dikarya</taxon>
        <taxon>Basidiomycota</taxon>
        <taxon>Agaricomycotina</taxon>
        <taxon>Agaricomycetes</taxon>
        <taxon>Hymenochaetales</taxon>
        <taxon>Hymenochaetaceae</taxon>
        <taxon>Pyrrhoderma</taxon>
    </lineage>
</organism>
<name>A0A286UJJ8_9AGAM</name>
<evidence type="ECO:0000256" key="3">
    <source>
        <dbReference type="ARBA" id="ARBA00008802"/>
    </source>
</evidence>
<feature type="domain" description="Squalene epoxidase" evidence="11">
    <location>
        <begin position="165"/>
        <end position="291"/>
    </location>
</feature>
<dbReference type="GO" id="GO:0006696">
    <property type="term" value="P:ergosterol biosynthetic process"/>
    <property type="evidence" value="ECO:0007669"/>
    <property type="project" value="TreeGrafter"/>
</dbReference>
<dbReference type="GO" id="GO:0004506">
    <property type="term" value="F:squalene monooxygenase activity"/>
    <property type="evidence" value="ECO:0007669"/>
    <property type="project" value="UniProtKB-UniRule"/>
</dbReference>
<evidence type="ECO:0000256" key="9">
    <source>
        <dbReference type="ARBA" id="ARBA00023136"/>
    </source>
</evidence>
<evidence type="ECO:0000256" key="1">
    <source>
        <dbReference type="ARBA" id="ARBA00001974"/>
    </source>
</evidence>
<dbReference type="EC" id="1.14.14.17" evidence="4 10"/>
<dbReference type="UniPathway" id="UPA00767">
    <property type="reaction ID" value="UER00752"/>
</dbReference>
<dbReference type="InterPro" id="IPR040125">
    <property type="entry name" value="Squalene_monox"/>
</dbReference>
<comment type="caution">
    <text evidence="12">The sequence shown here is derived from an EMBL/GenBank/DDBJ whole genome shotgun (WGS) entry which is preliminary data.</text>
</comment>
<keyword evidence="9" id="KW-0472">Membrane</keyword>
<dbReference type="AlphaFoldDB" id="A0A286UJJ8"/>
<dbReference type="FunCoup" id="A0A286UJJ8">
    <property type="interactions" value="144"/>
</dbReference>
<comment type="similarity">
    <text evidence="3 10">Belongs to the squalene monooxygenase family.</text>
</comment>
<keyword evidence="8 10" id="KW-0560">Oxidoreductase</keyword>
<dbReference type="PANTHER" id="PTHR10835">
    <property type="entry name" value="SQUALENE MONOOXYGENASE"/>
    <property type="match status" value="1"/>
</dbReference>
<evidence type="ECO:0000313" key="13">
    <source>
        <dbReference type="Proteomes" id="UP000217199"/>
    </source>
</evidence>
<reference evidence="12 13" key="1">
    <citation type="journal article" date="2017" name="Mol. Ecol.">
        <title>Comparative and population genomic landscape of Phellinus noxius: A hypervariable fungus causing root rot in trees.</title>
        <authorList>
            <person name="Chung C.L."/>
            <person name="Lee T.J."/>
            <person name="Akiba M."/>
            <person name="Lee H.H."/>
            <person name="Kuo T.H."/>
            <person name="Liu D."/>
            <person name="Ke H.M."/>
            <person name="Yokoi T."/>
            <person name="Roa M.B."/>
            <person name="Lu M.J."/>
            <person name="Chang Y.Y."/>
            <person name="Ann P.J."/>
            <person name="Tsai J.N."/>
            <person name="Chen C.Y."/>
            <person name="Tzean S.S."/>
            <person name="Ota Y."/>
            <person name="Hattori T."/>
            <person name="Sahashi N."/>
            <person name="Liou R.F."/>
            <person name="Kikuchi T."/>
            <person name="Tsai I.J."/>
        </authorList>
    </citation>
    <scope>NUCLEOTIDE SEQUENCE [LARGE SCALE GENOMIC DNA]</scope>
    <source>
        <strain evidence="12 13">FFPRI411160</strain>
    </source>
</reference>
<dbReference type="SUPFAM" id="SSF51905">
    <property type="entry name" value="FAD/NAD(P)-binding domain"/>
    <property type="match status" value="1"/>
</dbReference>
<accession>A0A286UJJ8</accession>
<comment type="catalytic activity">
    <reaction evidence="10">
        <text>squalene + reduced [NADPH--hemoprotein reductase] + O2 = (S)-2,3-epoxysqualene + oxidized [NADPH--hemoprotein reductase] + H2O + H(+)</text>
        <dbReference type="Rhea" id="RHEA:25282"/>
        <dbReference type="Rhea" id="RHEA-COMP:11964"/>
        <dbReference type="Rhea" id="RHEA-COMP:11965"/>
        <dbReference type="ChEBI" id="CHEBI:15377"/>
        <dbReference type="ChEBI" id="CHEBI:15378"/>
        <dbReference type="ChEBI" id="CHEBI:15379"/>
        <dbReference type="ChEBI" id="CHEBI:15440"/>
        <dbReference type="ChEBI" id="CHEBI:15441"/>
        <dbReference type="ChEBI" id="CHEBI:57618"/>
        <dbReference type="ChEBI" id="CHEBI:58210"/>
        <dbReference type="EC" id="1.14.14.17"/>
    </reaction>
</comment>
<dbReference type="Gene3D" id="3.50.50.60">
    <property type="entry name" value="FAD/NAD(P)-binding domain"/>
    <property type="match status" value="1"/>
</dbReference>
<keyword evidence="6 10" id="KW-0274">FAD</keyword>
<keyword evidence="5 10" id="KW-0285">Flavoprotein</keyword>
<keyword evidence="7" id="KW-0492">Microsome</keyword>
<dbReference type="STRING" id="2282107.A0A286UJJ8"/>
<dbReference type="Proteomes" id="UP000217199">
    <property type="component" value="Unassembled WGS sequence"/>
</dbReference>
<protein>
    <recommendedName>
        <fullName evidence="4 10">Squalene monooxygenase</fullName>
        <ecNumber evidence="4 10">1.14.14.17</ecNumber>
    </recommendedName>
</protein>
<dbReference type="OrthoDB" id="1678617at2759"/>
<dbReference type="EMBL" id="NBII01000004">
    <property type="protein sequence ID" value="PAV19803.1"/>
    <property type="molecule type" value="Genomic_DNA"/>
</dbReference>
<dbReference type="InterPro" id="IPR013698">
    <property type="entry name" value="Squalene_epoxidase"/>
</dbReference>
<gene>
    <name evidence="12" type="ORF">PNOK_0473700</name>
</gene>
<evidence type="ECO:0000259" key="11">
    <source>
        <dbReference type="Pfam" id="PF08491"/>
    </source>
</evidence>
<keyword evidence="13" id="KW-1185">Reference proteome</keyword>
<comment type="function">
    <text evidence="10">Catalyzes the stereospecific oxidation of squalene to (S)-2,3-epoxysqualene, and is considered to be a rate-limiting enzyme in steroid biosynthesis.</text>
</comment>
<dbReference type="InParanoid" id="A0A286UJJ8"/>
<evidence type="ECO:0000313" key="12">
    <source>
        <dbReference type="EMBL" id="PAV19803.1"/>
    </source>
</evidence>